<organism evidence="1 2">
    <name type="scientific">Klebsiella pneumoniae</name>
    <dbReference type="NCBI Taxonomy" id="573"/>
    <lineage>
        <taxon>Bacteria</taxon>
        <taxon>Pseudomonadati</taxon>
        <taxon>Pseudomonadota</taxon>
        <taxon>Gammaproteobacteria</taxon>
        <taxon>Enterobacterales</taxon>
        <taxon>Enterobacteriaceae</taxon>
        <taxon>Klebsiella/Raoultella group</taxon>
        <taxon>Klebsiella</taxon>
        <taxon>Klebsiella pneumoniae complex</taxon>
    </lineage>
</organism>
<dbReference type="InterPro" id="IPR029063">
    <property type="entry name" value="SAM-dependent_MTases_sf"/>
</dbReference>
<dbReference type="Gene3D" id="3.30.300.30">
    <property type="match status" value="1"/>
</dbReference>
<dbReference type="SUPFAM" id="SSF56801">
    <property type="entry name" value="Acetyl-CoA synthetase-like"/>
    <property type="match status" value="1"/>
</dbReference>
<dbReference type="Gene3D" id="3.40.50.150">
    <property type="entry name" value="Vaccinia Virus protein VP39"/>
    <property type="match status" value="1"/>
</dbReference>
<name>A0A2X1QA76_KLEPN</name>
<dbReference type="Proteomes" id="UP000251123">
    <property type="component" value="Unassembled WGS sequence"/>
</dbReference>
<dbReference type="GO" id="GO:0044550">
    <property type="term" value="P:secondary metabolite biosynthetic process"/>
    <property type="evidence" value="ECO:0007669"/>
    <property type="project" value="TreeGrafter"/>
</dbReference>
<dbReference type="EMBL" id="UASN01000002">
    <property type="protein sequence ID" value="SPX51628.1"/>
    <property type="molecule type" value="Genomic_DNA"/>
</dbReference>
<dbReference type="AlphaFoldDB" id="A0A2X1QA76"/>
<dbReference type="GO" id="GO:0031177">
    <property type="term" value="F:phosphopantetheine binding"/>
    <property type="evidence" value="ECO:0007669"/>
    <property type="project" value="TreeGrafter"/>
</dbReference>
<sequence>MLDGERWYRTGDRGRYWPDGTLEFLGRLDTQMKLRGHRIEAGEVEQALQTLKGIDQAVVSLWHDGITQRLVAAVAPHTPTCFELDEVFHPDSTQRGLLQYESAVAEHILTELLQLPAQVGAVWQVNALQPDEKGEQVLQLWLKWLVSRGVVQPQDTHYIATGTAAVIARPETAQIVAARTRYASWRAMLRGEQDHVALLTDSVFSPASLSAADDETRQWLSQLALHVNSLHHQSGKPINIVELNGASGQHSAALLARLPQGSVHYTLLESSPLALEQARTQLANSGHQIDFLLLNELYVPEELQNSADIVLAANALHPLRPTLTWVEGSFSVAEAYRRAVDDGTPVPDTGCHDQRRACWREDMAIAKKIRCVLARCGSNELRPVVLHPVSVTSAVSPPS</sequence>
<proteinExistence type="predicted"/>
<reference evidence="1 2" key="1">
    <citation type="submission" date="2018-06" db="EMBL/GenBank/DDBJ databases">
        <authorList>
            <consortium name="Pathogen Informatics"/>
            <person name="Doyle S."/>
        </authorList>
    </citation>
    <scope>NUCLEOTIDE SEQUENCE [LARGE SCALE GENOMIC DNA]</scope>
    <source>
        <strain evidence="1 2">NCTC9601</strain>
    </source>
</reference>
<accession>A0A2X1QA76</accession>
<dbReference type="GO" id="GO:0043041">
    <property type="term" value="P:amino acid activation for nonribosomal peptide biosynthetic process"/>
    <property type="evidence" value="ECO:0007669"/>
    <property type="project" value="TreeGrafter"/>
</dbReference>
<evidence type="ECO:0000313" key="1">
    <source>
        <dbReference type="EMBL" id="SPX51628.1"/>
    </source>
</evidence>
<dbReference type="SUPFAM" id="SSF53335">
    <property type="entry name" value="S-adenosyl-L-methionine-dependent methyltransferases"/>
    <property type="match status" value="1"/>
</dbReference>
<protein>
    <submittedName>
        <fullName evidence="1">Irp2</fullName>
    </submittedName>
</protein>
<dbReference type="Gene3D" id="3.40.50.12780">
    <property type="entry name" value="N-terminal domain of ligase-like"/>
    <property type="match status" value="1"/>
</dbReference>
<dbReference type="PANTHER" id="PTHR45527">
    <property type="entry name" value="NONRIBOSOMAL PEPTIDE SYNTHETASE"/>
    <property type="match status" value="1"/>
</dbReference>
<evidence type="ECO:0000313" key="2">
    <source>
        <dbReference type="Proteomes" id="UP000251123"/>
    </source>
</evidence>
<dbReference type="InterPro" id="IPR045851">
    <property type="entry name" value="AMP-bd_C_sf"/>
</dbReference>
<dbReference type="GO" id="GO:0005737">
    <property type="term" value="C:cytoplasm"/>
    <property type="evidence" value="ECO:0007669"/>
    <property type="project" value="TreeGrafter"/>
</dbReference>
<dbReference type="PANTHER" id="PTHR45527:SF1">
    <property type="entry name" value="FATTY ACID SYNTHASE"/>
    <property type="match status" value="1"/>
</dbReference>
<gene>
    <name evidence="1" type="primary">tycC</name>
    <name evidence="1" type="ORF">NCTC9601_00197</name>
</gene>
<dbReference type="InterPro" id="IPR042099">
    <property type="entry name" value="ANL_N_sf"/>
</dbReference>